<reference evidence="2 3" key="1">
    <citation type="journal article" date="2015" name="Nat. Commun.">
        <title>Lucilia cuprina genome unlocks parasitic fly biology to underpin future interventions.</title>
        <authorList>
            <person name="Anstead C.A."/>
            <person name="Korhonen P.K."/>
            <person name="Young N.D."/>
            <person name="Hall R.S."/>
            <person name="Jex A.R."/>
            <person name="Murali S.C."/>
            <person name="Hughes D.S."/>
            <person name="Lee S.F."/>
            <person name="Perry T."/>
            <person name="Stroehlein A.J."/>
            <person name="Ansell B.R."/>
            <person name="Breugelmans B."/>
            <person name="Hofmann A."/>
            <person name="Qu J."/>
            <person name="Dugan S."/>
            <person name="Lee S.L."/>
            <person name="Chao H."/>
            <person name="Dinh H."/>
            <person name="Han Y."/>
            <person name="Doddapaneni H.V."/>
            <person name="Worley K.C."/>
            <person name="Muzny D.M."/>
            <person name="Ioannidis P."/>
            <person name="Waterhouse R.M."/>
            <person name="Zdobnov E.M."/>
            <person name="James P.J."/>
            <person name="Bagnall N.H."/>
            <person name="Kotze A.C."/>
            <person name="Gibbs R.A."/>
            <person name="Richards S."/>
            <person name="Batterham P."/>
            <person name="Gasser R.B."/>
        </authorList>
    </citation>
    <scope>NUCLEOTIDE SEQUENCE [LARGE SCALE GENOMIC DNA]</scope>
    <source>
        <strain evidence="2 3">LS</strain>
        <tissue evidence="2">Full body</tissue>
    </source>
</reference>
<keyword evidence="1" id="KW-0812">Transmembrane</keyword>
<evidence type="ECO:0000256" key="1">
    <source>
        <dbReference type="SAM" id="Phobius"/>
    </source>
</evidence>
<dbReference type="EMBL" id="JRES01000755">
    <property type="protein sequence ID" value="KNC28647.1"/>
    <property type="molecule type" value="Genomic_DNA"/>
</dbReference>
<evidence type="ECO:0000313" key="2">
    <source>
        <dbReference type="EMBL" id="KNC28647.1"/>
    </source>
</evidence>
<proteinExistence type="predicted"/>
<evidence type="ECO:0000313" key="3">
    <source>
        <dbReference type="Proteomes" id="UP000037069"/>
    </source>
</evidence>
<organism evidence="2 3">
    <name type="scientific">Lucilia cuprina</name>
    <name type="common">Green bottle fly</name>
    <name type="synonym">Australian sheep blowfly</name>
    <dbReference type="NCBI Taxonomy" id="7375"/>
    <lineage>
        <taxon>Eukaryota</taxon>
        <taxon>Metazoa</taxon>
        <taxon>Ecdysozoa</taxon>
        <taxon>Arthropoda</taxon>
        <taxon>Hexapoda</taxon>
        <taxon>Insecta</taxon>
        <taxon>Pterygota</taxon>
        <taxon>Neoptera</taxon>
        <taxon>Endopterygota</taxon>
        <taxon>Diptera</taxon>
        <taxon>Brachycera</taxon>
        <taxon>Muscomorpha</taxon>
        <taxon>Oestroidea</taxon>
        <taxon>Calliphoridae</taxon>
        <taxon>Luciliinae</taxon>
        <taxon>Lucilia</taxon>
    </lineage>
</organism>
<feature type="transmembrane region" description="Helical" evidence="1">
    <location>
        <begin position="122"/>
        <end position="139"/>
    </location>
</feature>
<keyword evidence="3" id="KW-1185">Reference proteome</keyword>
<sequence>MICMIIIKSPCHHSTGTPYVRANEKGKREKEGKTDDVAMVFIYFEKKKYCRCYRRLMQQNMCLSTKQNSTNTFVESCELIIKDHSNSDCLINSNAKCINKIKTKLVYIILTETVWQYFINKLCLYILIHIFLLLFAIPWRDEQWSSSSFQFVRFAFKSLREPFELVSDSQIATMGRQCM</sequence>
<dbReference type="Proteomes" id="UP000037069">
    <property type="component" value="Unassembled WGS sequence"/>
</dbReference>
<keyword evidence="1" id="KW-0472">Membrane</keyword>
<gene>
    <name evidence="2" type="ORF">FF38_04900</name>
</gene>
<accession>A0A0L0C8T5</accession>
<protein>
    <submittedName>
        <fullName evidence="2">Uncharacterized protein</fullName>
    </submittedName>
</protein>
<comment type="caution">
    <text evidence="2">The sequence shown here is derived from an EMBL/GenBank/DDBJ whole genome shotgun (WGS) entry which is preliminary data.</text>
</comment>
<name>A0A0L0C8T5_LUCCU</name>
<dbReference type="AlphaFoldDB" id="A0A0L0C8T5"/>
<keyword evidence="1" id="KW-1133">Transmembrane helix</keyword>